<dbReference type="Proteomes" id="UP000001683">
    <property type="component" value="Chromosome"/>
</dbReference>
<accession>B2A4L8</accession>
<dbReference type="KEGG" id="nth:Nther_1619"/>
<reference evidence="2 3" key="1">
    <citation type="submission" date="2008-04" db="EMBL/GenBank/DDBJ databases">
        <title>Complete sequence of chromosome of Natranaerobius thermophilus JW/NM-WN-LF.</title>
        <authorList>
            <consortium name="US DOE Joint Genome Institute"/>
            <person name="Copeland A."/>
            <person name="Lucas S."/>
            <person name="Lapidus A."/>
            <person name="Glavina del Rio T."/>
            <person name="Dalin E."/>
            <person name="Tice H."/>
            <person name="Bruce D."/>
            <person name="Goodwin L."/>
            <person name="Pitluck S."/>
            <person name="Chertkov O."/>
            <person name="Brettin T."/>
            <person name="Detter J.C."/>
            <person name="Han C."/>
            <person name="Kuske C.R."/>
            <person name="Schmutz J."/>
            <person name="Larimer F."/>
            <person name="Land M."/>
            <person name="Hauser L."/>
            <person name="Kyrpides N."/>
            <person name="Lykidis A."/>
            <person name="Mesbah N.M."/>
            <person name="Wiegel J."/>
        </authorList>
    </citation>
    <scope>NUCLEOTIDE SEQUENCE [LARGE SCALE GENOMIC DNA]</scope>
    <source>
        <strain evidence="3">ATCC BAA-1301 / DSM 18059 / JW/NM-WN-LF</strain>
    </source>
</reference>
<keyword evidence="3" id="KW-1185">Reference proteome</keyword>
<evidence type="ECO:0000256" key="1">
    <source>
        <dbReference type="SAM" id="Phobius"/>
    </source>
</evidence>
<keyword evidence="1" id="KW-0812">Transmembrane</keyword>
<organism evidence="2 3">
    <name type="scientific">Natranaerobius thermophilus (strain ATCC BAA-1301 / DSM 18059 / JW/NM-WN-LF)</name>
    <dbReference type="NCBI Taxonomy" id="457570"/>
    <lineage>
        <taxon>Bacteria</taxon>
        <taxon>Bacillati</taxon>
        <taxon>Bacillota</taxon>
        <taxon>Clostridia</taxon>
        <taxon>Natranaerobiales</taxon>
        <taxon>Natranaerobiaceae</taxon>
        <taxon>Natranaerobius</taxon>
    </lineage>
</organism>
<sequence length="67" mass="7809">MPYSVMVIIFLVIIGVFLFLRFSAHFNACRRVSEKHPGENIEGCPNWTLIDESGEKTQEEYEDEDKE</sequence>
<name>B2A4L8_NATTJ</name>
<protein>
    <submittedName>
        <fullName evidence="2">Uncharacterized protein</fullName>
    </submittedName>
</protein>
<gene>
    <name evidence="2" type="ordered locus">Nther_1619</name>
</gene>
<dbReference type="AlphaFoldDB" id="B2A4L8"/>
<dbReference type="InParanoid" id="B2A4L8"/>
<dbReference type="HOGENOM" id="CLU_2807950_0_0_9"/>
<evidence type="ECO:0000313" key="2">
    <source>
        <dbReference type="EMBL" id="ACB85193.1"/>
    </source>
</evidence>
<reference evidence="2 3" key="2">
    <citation type="journal article" date="2011" name="J. Bacteriol.">
        <title>Complete genome sequence of the anaerobic, halophilic alkalithermophile Natranaerobius thermophilus JW/NM-WN-LF.</title>
        <authorList>
            <person name="Zhao B."/>
            <person name="Mesbah N.M."/>
            <person name="Dalin E."/>
            <person name="Goodwin L."/>
            <person name="Nolan M."/>
            <person name="Pitluck S."/>
            <person name="Chertkov O."/>
            <person name="Brettin T.S."/>
            <person name="Han J."/>
            <person name="Larimer F.W."/>
            <person name="Land M.L."/>
            <person name="Hauser L."/>
            <person name="Kyrpides N."/>
            <person name="Wiegel J."/>
        </authorList>
    </citation>
    <scope>NUCLEOTIDE SEQUENCE [LARGE SCALE GENOMIC DNA]</scope>
    <source>
        <strain evidence="3">ATCC BAA-1301 / DSM 18059 / JW/NM-WN-LF</strain>
    </source>
</reference>
<dbReference type="EMBL" id="CP001034">
    <property type="protein sequence ID" value="ACB85193.1"/>
    <property type="molecule type" value="Genomic_DNA"/>
</dbReference>
<dbReference type="RefSeq" id="WP_012448061.1">
    <property type="nucleotide sequence ID" value="NC_010718.1"/>
</dbReference>
<keyword evidence="1" id="KW-1133">Transmembrane helix</keyword>
<proteinExistence type="predicted"/>
<keyword evidence="1" id="KW-0472">Membrane</keyword>
<evidence type="ECO:0000313" key="3">
    <source>
        <dbReference type="Proteomes" id="UP000001683"/>
    </source>
</evidence>
<feature type="transmembrane region" description="Helical" evidence="1">
    <location>
        <begin position="6"/>
        <end position="24"/>
    </location>
</feature>